<proteinExistence type="inferred from homology"/>
<keyword evidence="10" id="KW-0472">Membrane</keyword>
<dbReference type="InterPro" id="IPR017938">
    <property type="entry name" value="Riboflavin_synthase-like_b-brl"/>
</dbReference>
<dbReference type="RefSeq" id="WP_274153332.1">
    <property type="nucleotide sequence ID" value="NZ_CP117812.1"/>
</dbReference>
<dbReference type="Gene3D" id="2.40.30.10">
    <property type="entry name" value="Translation factors"/>
    <property type="match status" value="1"/>
</dbReference>
<dbReference type="Gene3D" id="3.40.50.80">
    <property type="entry name" value="Nucleotide-binding domain of ferredoxin-NADP reductase (FNR) module"/>
    <property type="match status" value="1"/>
</dbReference>
<evidence type="ECO:0000256" key="7">
    <source>
        <dbReference type="ARBA" id="ARBA00023004"/>
    </source>
</evidence>
<dbReference type="PROSITE" id="PS51085">
    <property type="entry name" value="2FE2S_FER_2"/>
    <property type="match status" value="1"/>
</dbReference>
<evidence type="ECO:0000256" key="8">
    <source>
        <dbReference type="ARBA" id="ARBA00023014"/>
    </source>
</evidence>
<evidence type="ECO:0000259" key="12">
    <source>
        <dbReference type="PROSITE" id="PS51384"/>
    </source>
</evidence>
<name>A0ABY7VX22_9BACT</name>
<dbReference type="SUPFAM" id="SSF63380">
    <property type="entry name" value="Riboflavin synthase domain-like"/>
    <property type="match status" value="1"/>
</dbReference>
<dbReference type="PANTHER" id="PTHR47354:SF6">
    <property type="entry name" value="NADH OXIDOREDUCTASE HCR"/>
    <property type="match status" value="1"/>
</dbReference>
<dbReference type="InterPro" id="IPR017927">
    <property type="entry name" value="FAD-bd_FR_type"/>
</dbReference>
<evidence type="ECO:0000256" key="4">
    <source>
        <dbReference type="ARBA" id="ARBA00022723"/>
    </source>
</evidence>
<keyword evidence="10" id="KW-1133">Transmembrane helix</keyword>
<evidence type="ECO:0000256" key="5">
    <source>
        <dbReference type="ARBA" id="ARBA00022827"/>
    </source>
</evidence>
<keyword evidence="14" id="KW-1185">Reference proteome</keyword>
<keyword evidence="2" id="KW-0285">Flavoprotein</keyword>
<dbReference type="InterPro" id="IPR039261">
    <property type="entry name" value="FNR_nucleotide-bd"/>
</dbReference>
<reference evidence="13 14" key="1">
    <citation type="submission" date="2023-02" db="EMBL/GenBank/DDBJ databases">
        <title>Genome sequence of Lentisphaera profundi SAORIC-696.</title>
        <authorList>
            <person name="Kim e."/>
            <person name="Cho J.-C."/>
            <person name="Choi A."/>
            <person name="Kang I."/>
        </authorList>
    </citation>
    <scope>NUCLEOTIDE SEQUENCE [LARGE SCALE GENOMIC DNA]</scope>
    <source>
        <strain evidence="13 14">SAORIC-696</strain>
    </source>
</reference>
<dbReference type="InterPro" id="IPR050415">
    <property type="entry name" value="MRET"/>
</dbReference>
<gene>
    <name evidence="13" type="ORF">PQO03_21865</name>
</gene>
<evidence type="ECO:0000259" key="11">
    <source>
        <dbReference type="PROSITE" id="PS51085"/>
    </source>
</evidence>
<dbReference type="InterPro" id="IPR012675">
    <property type="entry name" value="Beta-grasp_dom_sf"/>
</dbReference>
<accession>A0ABY7VX22</accession>
<feature type="domain" description="2Fe-2S ferredoxin-type" evidence="11">
    <location>
        <begin position="299"/>
        <end position="389"/>
    </location>
</feature>
<dbReference type="PROSITE" id="PS00197">
    <property type="entry name" value="2FE2S_FER_1"/>
    <property type="match status" value="1"/>
</dbReference>
<feature type="domain" description="FAD-binding FR-type" evidence="12">
    <location>
        <begin position="59"/>
        <end position="160"/>
    </location>
</feature>
<keyword evidence="3" id="KW-0001">2Fe-2S</keyword>
<evidence type="ECO:0000256" key="10">
    <source>
        <dbReference type="SAM" id="Phobius"/>
    </source>
</evidence>
<dbReference type="SUPFAM" id="SSF52343">
    <property type="entry name" value="Ferredoxin reductase-like, C-terminal NADP-linked domain"/>
    <property type="match status" value="1"/>
</dbReference>
<keyword evidence="4" id="KW-0479">Metal-binding</keyword>
<dbReference type="Gene3D" id="3.10.20.30">
    <property type="match status" value="1"/>
</dbReference>
<evidence type="ECO:0000256" key="2">
    <source>
        <dbReference type="ARBA" id="ARBA00022630"/>
    </source>
</evidence>
<dbReference type="InterPro" id="IPR001041">
    <property type="entry name" value="2Fe-2S_ferredoxin-type"/>
</dbReference>
<dbReference type="InterPro" id="IPR008333">
    <property type="entry name" value="Cbr1-like_FAD-bd_dom"/>
</dbReference>
<dbReference type="Pfam" id="PF00970">
    <property type="entry name" value="FAD_binding_6"/>
    <property type="match status" value="1"/>
</dbReference>
<evidence type="ECO:0000256" key="9">
    <source>
        <dbReference type="ARBA" id="ARBA00061434"/>
    </source>
</evidence>
<dbReference type="SUPFAM" id="SSF54292">
    <property type="entry name" value="2Fe-2S ferredoxin-like"/>
    <property type="match status" value="1"/>
</dbReference>
<evidence type="ECO:0000313" key="13">
    <source>
        <dbReference type="EMBL" id="WDE98461.1"/>
    </source>
</evidence>
<organism evidence="13 14">
    <name type="scientific">Lentisphaera profundi</name>
    <dbReference type="NCBI Taxonomy" id="1658616"/>
    <lineage>
        <taxon>Bacteria</taxon>
        <taxon>Pseudomonadati</taxon>
        <taxon>Lentisphaerota</taxon>
        <taxon>Lentisphaeria</taxon>
        <taxon>Lentisphaerales</taxon>
        <taxon>Lentisphaeraceae</taxon>
        <taxon>Lentisphaera</taxon>
    </lineage>
</organism>
<evidence type="ECO:0000313" key="14">
    <source>
        <dbReference type="Proteomes" id="UP001214250"/>
    </source>
</evidence>
<dbReference type="Pfam" id="PF00175">
    <property type="entry name" value="NAD_binding_1"/>
    <property type="match status" value="1"/>
</dbReference>
<dbReference type="EMBL" id="CP117812">
    <property type="protein sequence ID" value="WDE98461.1"/>
    <property type="molecule type" value="Genomic_DNA"/>
</dbReference>
<keyword evidence="8" id="KW-0411">Iron-sulfur</keyword>
<feature type="transmembrane region" description="Helical" evidence="10">
    <location>
        <begin position="12"/>
        <end position="31"/>
    </location>
</feature>
<evidence type="ECO:0000256" key="6">
    <source>
        <dbReference type="ARBA" id="ARBA00023002"/>
    </source>
</evidence>
<sequence length="389" mass="43642">MFNFDSWPLEQLQAYALLLSIFTFIIVLVFLMRELGATQEIDSSDKQDLILVGPPKSTGNITQMEVLHIRQLTPTIKNFRLRPLEQYVDYDPGQFLTFHTGETQKVARCYSLNSSPSRPGIYEVSIKLIKNGLGSTWMHEQVKAGDILKVSNPAGRFAYEADDKVSIFVAGGVGITPMMSMIKYAVDKGHSQPIYFFYSARTIDEMAFHDELKIISTMSSAIHYIPILSQPPENWDGESGRLNDEVIAKYKIDFPNATLYTCGPAPLMESVKTMALNQGMPENKFHNEIFASPASEKRDKIACEISVNGQHYQYNDNITLLNFLEQQQVPIKSSCRAGVCGICMVKIKKGKVTSLPSDYLDEEDKKTGACLSCISFPKTKLEIELDDDV</sequence>
<dbReference type="CDD" id="cd00207">
    <property type="entry name" value="fer2"/>
    <property type="match status" value="1"/>
</dbReference>
<evidence type="ECO:0000256" key="3">
    <source>
        <dbReference type="ARBA" id="ARBA00022714"/>
    </source>
</evidence>
<keyword evidence="10" id="KW-0812">Transmembrane</keyword>
<keyword evidence="5" id="KW-0274">FAD</keyword>
<evidence type="ECO:0000256" key="1">
    <source>
        <dbReference type="ARBA" id="ARBA00001974"/>
    </source>
</evidence>
<dbReference type="InterPro" id="IPR036010">
    <property type="entry name" value="2Fe-2S_ferredoxin-like_sf"/>
</dbReference>
<protein>
    <submittedName>
        <fullName evidence="13">Iron-sulfur cluster-binding domain-containing protein</fullName>
    </submittedName>
</protein>
<dbReference type="PROSITE" id="PS51384">
    <property type="entry name" value="FAD_FR"/>
    <property type="match status" value="1"/>
</dbReference>
<comment type="similarity">
    <text evidence="9">In the N-terminal section; belongs to the FAD-binding oxidoreductase type 6 family.</text>
</comment>
<dbReference type="InterPro" id="IPR001433">
    <property type="entry name" value="OxRdtase_FAD/NAD-bd"/>
</dbReference>
<keyword evidence="7" id="KW-0408">Iron</keyword>
<dbReference type="InterPro" id="IPR006058">
    <property type="entry name" value="2Fe2S_fd_BS"/>
</dbReference>
<dbReference type="Proteomes" id="UP001214250">
    <property type="component" value="Chromosome 2"/>
</dbReference>
<keyword evidence="6" id="KW-0560">Oxidoreductase</keyword>
<dbReference type="PRINTS" id="PR00410">
    <property type="entry name" value="PHEHYDRXLASE"/>
</dbReference>
<comment type="cofactor">
    <cofactor evidence="1">
        <name>FAD</name>
        <dbReference type="ChEBI" id="CHEBI:57692"/>
    </cofactor>
</comment>
<dbReference type="PANTHER" id="PTHR47354">
    <property type="entry name" value="NADH OXIDOREDUCTASE HCR"/>
    <property type="match status" value="1"/>
</dbReference>
<dbReference type="Pfam" id="PF00111">
    <property type="entry name" value="Fer2"/>
    <property type="match status" value="1"/>
</dbReference>